<feature type="compositionally biased region" description="Basic and acidic residues" evidence="5">
    <location>
        <begin position="478"/>
        <end position="487"/>
    </location>
</feature>
<dbReference type="InterPro" id="IPR038770">
    <property type="entry name" value="Na+/solute_symporter_sf"/>
</dbReference>
<accession>A0A9W8A0V2</accession>
<dbReference type="GO" id="GO:0015385">
    <property type="term" value="F:sodium:proton antiporter activity"/>
    <property type="evidence" value="ECO:0007669"/>
    <property type="project" value="InterPro"/>
</dbReference>
<dbReference type="AlphaFoldDB" id="A0A9W8A0V2"/>
<dbReference type="EMBL" id="JANBPU010000011">
    <property type="protein sequence ID" value="KAJ1920626.1"/>
    <property type="molecule type" value="Genomic_DNA"/>
</dbReference>
<evidence type="ECO:0000256" key="1">
    <source>
        <dbReference type="ARBA" id="ARBA00004141"/>
    </source>
</evidence>
<sequence>MAHGDPAKVVPACLGGFIVFYGLVSGFVKERLYLSEALVATVFGIIIGPKAINIVMAAGMTLPKKYMLRKWRSLAVLFGPVMVVMWLVSGALMIPFIKLSILNALLVASCVTPTDPILANSIVKGRFAEAHVPRNVRDVLSAESGANDAMAKWFYWIWAFEILLSIVIGIVVGYIARKVLYFAQDRELIDKESFLSFGIALALFIVGCLTLIGSDDILACFCAGHSFTWDDWFSQETKDAHFQEVLDSLINITFFVYFGTIIPWSDFNNPELQLTPWRLVVVAILILLFRRMPIVVALTKITPAFKTYGQSAFAGWFGPIGVGAVFFSELAIEDAEENGGLEFRGIQVIRPVVFFLVLSSVIVHGITVPIIRFGKAVHTRTMSSSSMLSNVMSRLSFSNSRQVPPQSNFQVINIYDSSNNLQKPNTHGDDDDKDPGPLPLPFEKTITIDDAPRLLPHEIDIHKALSPNHNYLSGRSDSGGDVRHFAKDQTQSGGLVPGRHIRTKSNTEVPIKYNPELAAYSTTSSLSKDGTYSEMLTILPHDIRGGHNGNGSRSSIAIDTTKSSIQPPLSIPPHMRIYNPDRWINTSKDNNVESRRRISFVNLEAHRVRSQSMPDLEELASREQQRVEEEKQSNEPYNQRSSLCSDEIVELDSSRQEPPALNDPYRSEIEQTFTEGKEDLENPLATFGSWVSDRVANAKRLWRNKKTRR</sequence>
<feature type="transmembrane region" description="Helical" evidence="6">
    <location>
        <begin position="153"/>
        <end position="176"/>
    </location>
</feature>
<feature type="region of interest" description="Disordered" evidence="5">
    <location>
        <begin position="610"/>
        <end position="665"/>
    </location>
</feature>
<reference evidence="8" key="1">
    <citation type="submission" date="2022-07" db="EMBL/GenBank/DDBJ databases">
        <title>Phylogenomic reconstructions and comparative analyses of Kickxellomycotina fungi.</title>
        <authorList>
            <person name="Reynolds N.K."/>
            <person name="Stajich J.E."/>
            <person name="Barry K."/>
            <person name="Grigoriev I.V."/>
            <person name="Crous P."/>
            <person name="Smith M.E."/>
        </authorList>
    </citation>
    <scope>NUCLEOTIDE SEQUENCE</scope>
    <source>
        <strain evidence="8">NBRC 100468</strain>
    </source>
</reference>
<keyword evidence="3 6" id="KW-1133">Transmembrane helix</keyword>
<dbReference type="Gene3D" id="1.20.1530.20">
    <property type="match status" value="1"/>
</dbReference>
<dbReference type="Pfam" id="PF00999">
    <property type="entry name" value="Na_H_Exchanger"/>
    <property type="match status" value="1"/>
</dbReference>
<feature type="transmembrane region" description="Helical" evidence="6">
    <location>
        <begin position="279"/>
        <end position="301"/>
    </location>
</feature>
<evidence type="ECO:0000313" key="9">
    <source>
        <dbReference type="Proteomes" id="UP001150538"/>
    </source>
</evidence>
<feature type="transmembrane region" description="Helical" evidence="6">
    <location>
        <begin position="313"/>
        <end position="332"/>
    </location>
</feature>
<feature type="domain" description="Cation/H+ exchanger transmembrane" evidence="7">
    <location>
        <begin position="30"/>
        <end position="371"/>
    </location>
</feature>
<evidence type="ECO:0000256" key="3">
    <source>
        <dbReference type="ARBA" id="ARBA00022989"/>
    </source>
</evidence>
<evidence type="ECO:0000256" key="2">
    <source>
        <dbReference type="ARBA" id="ARBA00022692"/>
    </source>
</evidence>
<feature type="transmembrane region" description="Helical" evidence="6">
    <location>
        <begin position="74"/>
        <end position="97"/>
    </location>
</feature>
<comment type="caution">
    <text evidence="8">The sequence shown here is derived from an EMBL/GenBank/DDBJ whole genome shotgun (WGS) entry which is preliminary data.</text>
</comment>
<evidence type="ECO:0000256" key="4">
    <source>
        <dbReference type="ARBA" id="ARBA00023136"/>
    </source>
</evidence>
<evidence type="ECO:0000256" key="5">
    <source>
        <dbReference type="SAM" id="MobiDB-lite"/>
    </source>
</evidence>
<evidence type="ECO:0000313" key="8">
    <source>
        <dbReference type="EMBL" id="KAJ1920626.1"/>
    </source>
</evidence>
<dbReference type="GO" id="GO:0036376">
    <property type="term" value="P:sodium ion export across plasma membrane"/>
    <property type="evidence" value="ECO:0007669"/>
    <property type="project" value="InterPro"/>
</dbReference>
<dbReference type="GO" id="GO:0042391">
    <property type="term" value="P:regulation of membrane potential"/>
    <property type="evidence" value="ECO:0007669"/>
    <property type="project" value="InterPro"/>
</dbReference>
<gene>
    <name evidence="8" type="ORF">H4219_001184</name>
</gene>
<organism evidence="8 9">
    <name type="scientific">Mycoemilia scoparia</name>
    <dbReference type="NCBI Taxonomy" id="417184"/>
    <lineage>
        <taxon>Eukaryota</taxon>
        <taxon>Fungi</taxon>
        <taxon>Fungi incertae sedis</taxon>
        <taxon>Zoopagomycota</taxon>
        <taxon>Kickxellomycotina</taxon>
        <taxon>Kickxellomycetes</taxon>
        <taxon>Kickxellales</taxon>
        <taxon>Kickxellaceae</taxon>
        <taxon>Mycoemilia</taxon>
    </lineage>
</organism>
<name>A0A9W8A0V2_9FUNG</name>
<dbReference type="GO" id="GO:0120029">
    <property type="term" value="P:proton export across plasma membrane"/>
    <property type="evidence" value="ECO:0007669"/>
    <property type="project" value="InterPro"/>
</dbReference>
<dbReference type="InterPro" id="IPR004712">
    <property type="entry name" value="Na+/H+_antiporter_fungi"/>
</dbReference>
<feature type="transmembrane region" description="Helical" evidence="6">
    <location>
        <begin position="352"/>
        <end position="371"/>
    </location>
</feature>
<keyword evidence="4 6" id="KW-0472">Membrane</keyword>
<feature type="compositionally biased region" description="Polar residues" evidence="5">
    <location>
        <begin position="634"/>
        <end position="644"/>
    </location>
</feature>
<protein>
    <recommendedName>
        <fullName evidence="7">Cation/H+ exchanger transmembrane domain-containing protein</fullName>
    </recommendedName>
</protein>
<dbReference type="InterPro" id="IPR006153">
    <property type="entry name" value="Cation/H_exchanger_TM"/>
</dbReference>
<dbReference type="OrthoDB" id="2190219at2759"/>
<evidence type="ECO:0000259" key="7">
    <source>
        <dbReference type="Pfam" id="PF00999"/>
    </source>
</evidence>
<comment type="subcellular location">
    <subcellularLocation>
        <location evidence="1">Membrane</location>
        <topology evidence="1">Multi-pass membrane protein</topology>
    </subcellularLocation>
</comment>
<feature type="transmembrane region" description="Helical" evidence="6">
    <location>
        <begin position="197"/>
        <end position="228"/>
    </location>
</feature>
<feature type="transmembrane region" description="Helical" evidence="6">
    <location>
        <begin position="40"/>
        <end position="62"/>
    </location>
</feature>
<feature type="compositionally biased region" description="Basic and acidic residues" evidence="5">
    <location>
        <begin position="619"/>
        <end position="633"/>
    </location>
</feature>
<evidence type="ECO:0000256" key="6">
    <source>
        <dbReference type="SAM" id="Phobius"/>
    </source>
</evidence>
<feature type="region of interest" description="Disordered" evidence="5">
    <location>
        <begin position="420"/>
        <end position="439"/>
    </location>
</feature>
<dbReference type="GO" id="GO:0005886">
    <property type="term" value="C:plasma membrane"/>
    <property type="evidence" value="ECO:0007669"/>
    <property type="project" value="InterPro"/>
</dbReference>
<feature type="transmembrane region" description="Helical" evidence="6">
    <location>
        <begin position="9"/>
        <end position="28"/>
    </location>
</feature>
<dbReference type="PANTHER" id="PTHR31382">
    <property type="entry name" value="NA(+)/H(+) ANTIPORTER"/>
    <property type="match status" value="1"/>
</dbReference>
<keyword evidence="9" id="KW-1185">Reference proteome</keyword>
<feature type="region of interest" description="Disordered" evidence="5">
    <location>
        <begin position="470"/>
        <end position="500"/>
    </location>
</feature>
<proteinExistence type="predicted"/>
<dbReference type="PANTHER" id="PTHR31382:SF1">
    <property type="entry name" value="SODIUM ION_PROTON EXCHANGER (EUROFUNG)"/>
    <property type="match status" value="1"/>
</dbReference>
<dbReference type="Proteomes" id="UP001150538">
    <property type="component" value="Unassembled WGS sequence"/>
</dbReference>
<keyword evidence="2 6" id="KW-0812">Transmembrane</keyword>